<proteinExistence type="predicted"/>
<accession>A0A1U9Z8H6</accession>
<dbReference type="Pfam" id="PF01872">
    <property type="entry name" value="RibD_C"/>
    <property type="match status" value="1"/>
</dbReference>
<dbReference type="GO" id="GO:0009231">
    <property type="term" value="P:riboflavin biosynthetic process"/>
    <property type="evidence" value="ECO:0007669"/>
    <property type="project" value="InterPro"/>
</dbReference>
<dbReference type="KEGG" id="mmed:Mame_04590"/>
<dbReference type="InterPro" id="IPR050765">
    <property type="entry name" value="Riboflavin_Biosynth_HTPR"/>
</dbReference>
<keyword evidence="3" id="KW-1185">Reference proteome</keyword>
<dbReference type="PANTHER" id="PTHR38011:SF11">
    <property type="entry name" value="2,5-DIAMINO-6-RIBOSYLAMINO-4(3H)-PYRIMIDINONE 5'-PHOSPHATE REDUCTASE"/>
    <property type="match status" value="1"/>
</dbReference>
<evidence type="ECO:0000259" key="1">
    <source>
        <dbReference type="Pfam" id="PF01872"/>
    </source>
</evidence>
<geneLocation type="plasmid" evidence="3">
    <name>pmm593</name>
</geneLocation>
<dbReference type="InterPro" id="IPR002734">
    <property type="entry name" value="RibDG_C"/>
</dbReference>
<protein>
    <recommendedName>
        <fullName evidence="1">Bacterial bifunctional deaminase-reductase C-terminal domain-containing protein</fullName>
    </recommendedName>
</protein>
<dbReference type="OrthoDB" id="7342392at2"/>
<organism evidence="2 3">
    <name type="scientific">Martelella mediterranea DSM 17316</name>
    <dbReference type="NCBI Taxonomy" id="1122214"/>
    <lineage>
        <taxon>Bacteria</taxon>
        <taxon>Pseudomonadati</taxon>
        <taxon>Pseudomonadota</taxon>
        <taxon>Alphaproteobacteria</taxon>
        <taxon>Hyphomicrobiales</taxon>
        <taxon>Aurantimonadaceae</taxon>
        <taxon>Martelella</taxon>
    </lineage>
</organism>
<dbReference type="InterPro" id="IPR024072">
    <property type="entry name" value="DHFR-like_dom_sf"/>
</dbReference>
<gene>
    <name evidence="2" type="ORF">Mame_04590</name>
</gene>
<evidence type="ECO:0000313" key="3">
    <source>
        <dbReference type="Proteomes" id="UP000191135"/>
    </source>
</evidence>
<dbReference type="AlphaFoldDB" id="A0A1U9Z8H6"/>
<reference evidence="2 3" key="1">
    <citation type="submission" date="2017-03" db="EMBL/GenBank/DDBJ databases">
        <title>Foreign affairs: Plasmid Transfer between Roseobacters and Rhizobia.</title>
        <authorList>
            <person name="Bartling P."/>
            <person name="Bunk B."/>
            <person name="Overmann J."/>
            <person name="Brinkmann H."/>
            <person name="Petersen J."/>
        </authorList>
    </citation>
    <scope>NUCLEOTIDE SEQUENCE [LARGE SCALE GENOMIC DNA]</scope>
    <source>
        <strain evidence="2 3">MACL11</strain>
        <plasmid evidence="3">Plasmid pmm593</plasmid>
    </source>
</reference>
<dbReference type="Gene3D" id="3.40.430.10">
    <property type="entry name" value="Dihydrofolate Reductase, subunit A"/>
    <property type="match status" value="1"/>
</dbReference>
<keyword evidence="2" id="KW-0614">Plasmid</keyword>
<evidence type="ECO:0000313" key="2">
    <source>
        <dbReference type="EMBL" id="AQZ53882.1"/>
    </source>
</evidence>
<name>A0A1U9Z8H6_9HYPH</name>
<dbReference type="eggNOG" id="COG0262">
    <property type="taxonomic scope" value="Bacteria"/>
</dbReference>
<dbReference type="RefSeq" id="WP_026173320.1">
    <property type="nucleotide sequence ID" value="NZ_AQWH01000005.1"/>
</dbReference>
<dbReference type="PANTHER" id="PTHR38011">
    <property type="entry name" value="DIHYDROFOLATE REDUCTASE FAMILY PROTEIN (AFU_ORTHOLOGUE AFUA_8G06820)"/>
    <property type="match status" value="1"/>
</dbReference>
<dbReference type="GO" id="GO:0008703">
    <property type="term" value="F:5-amino-6-(5-phosphoribosylamino)uracil reductase activity"/>
    <property type="evidence" value="ECO:0007669"/>
    <property type="project" value="InterPro"/>
</dbReference>
<dbReference type="EMBL" id="CP020331">
    <property type="protein sequence ID" value="AQZ53882.1"/>
    <property type="molecule type" value="Genomic_DNA"/>
</dbReference>
<dbReference type="Proteomes" id="UP000191135">
    <property type="component" value="Plasmid pMM593"/>
</dbReference>
<sequence length="192" mass="21121">MRKLISGMKISLDGRMEGPDGYADWVTAWSEDYGLTPHIDACLLGAGMYPGYEQYWTAMQNAPNEPMPMTGELPTDEEVEWAKLIPGMPHYVLSSTLKSALWPNTRFLRSIDEIAELKREPGKDIYLVGGAQITSTLINAGLVDEVHLIVHPLLAGGGKGLFDRVDGRHALRLIDAKPVNGALVHLSYSFAE</sequence>
<feature type="domain" description="Bacterial bifunctional deaminase-reductase C-terminal" evidence="1">
    <location>
        <begin position="2"/>
        <end position="174"/>
    </location>
</feature>
<dbReference type="SUPFAM" id="SSF53597">
    <property type="entry name" value="Dihydrofolate reductase-like"/>
    <property type="match status" value="1"/>
</dbReference>